<dbReference type="GeneID" id="98297234"/>
<organism evidence="4 5">
    <name type="scientific">Staphylococcus argensis</name>
    <dbReference type="NCBI Taxonomy" id="1607738"/>
    <lineage>
        <taxon>Bacteria</taxon>
        <taxon>Bacillati</taxon>
        <taxon>Bacillota</taxon>
        <taxon>Bacilli</taxon>
        <taxon>Bacillales</taxon>
        <taxon>Staphylococcaceae</taxon>
        <taxon>Staphylococcus</taxon>
    </lineage>
</organism>
<dbReference type="CDD" id="cd04301">
    <property type="entry name" value="NAT_SF"/>
    <property type="match status" value="1"/>
</dbReference>
<evidence type="ECO:0000313" key="5">
    <source>
        <dbReference type="Proteomes" id="UP000242712"/>
    </source>
</evidence>
<dbReference type="InterPro" id="IPR016181">
    <property type="entry name" value="Acyl_CoA_acyltransferase"/>
</dbReference>
<name>A0A2K4FE73_9STAP</name>
<reference evidence="4 5" key="1">
    <citation type="submission" date="2017-08" db="EMBL/GenBank/DDBJ databases">
        <title>Draft genome sequences of 64 type strains of genus Staph aureus.</title>
        <authorList>
            <person name="Cole K."/>
            <person name="Golubchik T."/>
            <person name="Russell J."/>
            <person name="Foster D."/>
            <person name="Llewelyn M."/>
            <person name="Wilson D."/>
            <person name="Crook D."/>
            <person name="Paul J."/>
        </authorList>
    </citation>
    <scope>NUCLEOTIDE SEQUENCE [LARGE SCALE GENOMIC DNA]</scope>
    <source>
        <strain evidence="4 5">DSM 29875</strain>
    </source>
</reference>
<dbReference type="PANTHER" id="PTHR13355:SF11">
    <property type="entry name" value="GLUCOSAMINE 6-PHOSPHATE N-ACETYLTRANSFERASE"/>
    <property type="match status" value="1"/>
</dbReference>
<proteinExistence type="inferred from homology"/>
<comment type="caution">
    <text evidence="4">The sequence shown here is derived from an EMBL/GenBank/DDBJ whole genome shotgun (WGS) entry which is preliminary data.</text>
</comment>
<dbReference type="InterPro" id="IPR039143">
    <property type="entry name" value="GNPNAT1-like"/>
</dbReference>
<protein>
    <recommendedName>
        <fullName evidence="2">GCN5-related N-acetyltransferase</fullName>
    </recommendedName>
</protein>
<dbReference type="InterPro" id="IPR000182">
    <property type="entry name" value="GNAT_dom"/>
</dbReference>
<dbReference type="PANTHER" id="PTHR13355">
    <property type="entry name" value="GLUCOSAMINE 6-PHOSPHATE N-ACETYLTRANSFERASE"/>
    <property type="match status" value="1"/>
</dbReference>
<dbReference type="EMBL" id="PPPX01000001">
    <property type="protein sequence ID" value="POA09660.1"/>
    <property type="molecule type" value="Genomic_DNA"/>
</dbReference>
<evidence type="ECO:0000259" key="3">
    <source>
        <dbReference type="PROSITE" id="PS51186"/>
    </source>
</evidence>
<dbReference type="SUPFAM" id="SSF55729">
    <property type="entry name" value="Acyl-CoA N-acyltransferases (Nat)"/>
    <property type="match status" value="1"/>
</dbReference>
<evidence type="ECO:0000313" key="4">
    <source>
        <dbReference type="EMBL" id="POA09660.1"/>
    </source>
</evidence>
<accession>A0A2K4FE73</accession>
<dbReference type="GO" id="GO:0004343">
    <property type="term" value="F:glucosamine 6-phosphate N-acetyltransferase activity"/>
    <property type="evidence" value="ECO:0007669"/>
    <property type="project" value="TreeGrafter"/>
</dbReference>
<sequence>MFKKVTNKEELSDAFSIRREVFVHEQGVPIENELDSYEEVATHIMGYAENREPFAVARFRPYEDVAKVERVAIKSSYRQGGNGRQLMQFVEEVAQKEGYSALVLNAQCQAEHFYLSLGYEAEGEVFLEENIEHIRMTKQI</sequence>
<comment type="similarity">
    <text evidence="1">Belongs to the UPF0039 (ElaA) family.</text>
</comment>
<dbReference type="RefSeq" id="WP_103371008.1">
    <property type="nucleotide sequence ID" value="NZ_CBCRVO010000001.1"/>
</dbReference>
<dbReference type="Pfam" id="PF13673">
    <property type="entry name" value="Acetyltransf_10"/>
    <property type="match status" value="1"/>
</dbReference>
<dbReference type="Gene3D" id="3.40.630.30">
    <property type="match status" value="1"/>
</dbReference>
<keyword evidence="5" id="KW-1185">Reference proteome</keyword>
<dbReference type="AlphaFoldDB" id="A0A2K4FE73"/>
<keyword evidence="4" id="KW-0808">Transferase</keyword>
<dbReference type="PROSITE" id="PS51186">
    <property type="entry name" value="GNAT"/>
    <property type="match status" value="1"/>
</dbReference>
<gene>
    <name evidence="4" type="ORF">CD039_02635</name>
</gene>
<evidence type="ECO:0000256" key="1">
    <source>
        <dbReference type="ARBA" id="ARBA00009623"/>
    </source>
</evidence>
<dbReference type="Proteomes" id="UP000242712">
    <property type="component" value="Unassembled WGS sequence"/>
</dbReference>
<feature type="domain" description="N-acetyltransferase" evidence="3">
    <location>
        <begin position="1"/>
        <end position="140"/>
    </location>
</feature>
<dbReference type="OrthoDB" id="9796171at2"/>
<evidence type="ECO:0000256" key="2">
    <source>
        <dbReference type="ARBA" id="ARBA00029740"/>
    </source>
</evidence>